<organism evidence="2 3">
    <name type="scientific">Muraenolepis orangiensis</name>
    <name type="common">Patagonian moray cod</name>
    <dbReference type="NCBI Taxonomy" id="630683"/>
    <lineage>
        <taxon>Eukaryota</taxon>
        <taxon>Metazoa</taxon>
        <taxon>Chordata</taxon>
        <taxon>Craniata</taxon>
        <taxon>Vertebrata</taxon>
        <taxon>Euteleostomi</taxon>
        <taxon>Actinopterygii</taxon>
        <taxon>Neopterygii</taxon>
        <taxon>Teleostei</taxon>
        <taxon>Neoteleostei</taxon>
        <taxon>Acanthomorphata</taxon>
        <taxon>Zeiogadaria</taxon>
        <taxon>Gadariae</taxon>
        <taxon>Gadiformes</taxon>
        <taxon>Muraenolepidoidei</taxon>
        <taxon>Muraenolepididae</taxon>
        <taxon>Muraenolepis</taxon>
    </lineage>
</organism>
<feature type="region of interest" description="Disordered" evidence="1">
    <location>
        <begin position="24"/>
        <end position="133"/>
    </location>
</feature>
<evidence type="ECO:0000313" key="2">
    <source>
        <dbReference type="EMBL" id="KAJ3593642.1"/>
    </source>
</evidence>
<sequence length="157" mass="16826">MKIPLSGGGGDAIAIHRRYCRGTRYRRGTPRNTAEHRGTGADAFPRPPSRGTPPPPCLRSTTCGTALLPDTLRQSGSKSGQPGSDSVSQSAGPPPGSQEGLTDPHQAWTSDPHQAWSSDPHQAWSSDPPTGLVLSIPARWRNVSDWGHLEPPWCHAR</sequence>
<keyword evidence="3" id="KW-1185">Reference proteome</keyword>
<dbReference type="Proteomes" id="UP001148018">
    <property type="component" value="Unassembled WGS sequence"/>
</dbReference>
<evidence type="ECO:0000256" key="1">
    <source>
        <dbReference type="SAM" id="MobiDB-lite"/>
    </source>
</evidence>
<dbReference type="AlphaFoldDB" id="A0A9Q0DW27"/>
<comment type="caution">
    <text evidence="2">The sequence shown here is derived from an EMBL/GenBank/DDBJ whole genome shotgun (WGS) entry which is preliminary data.</text>
</comment>
<dbReference type="EMBL" id="JANIIK010000112">
    <property type="protein sequence ID" value="KAJ3593642.1"/>
    <property type="molecule type" value="Genomic_DNA"/>
</dbReference>
<accession>A0A9Q0DW27</accession>
<protein>
    <submittedName>
        <fullName evidence="2">Uncharacterized protein</fullName>
    </submittedName>
</protein>
<feature type="compositionally biased region" description="Pro residues" evidence="1">
    <location>
        <begin position="45"/>
        <end position="57"/>
    </location>
</feature>
<evidence type="ECO:0000313" key="3">
    <source>
        <dbReference type="Proteomes" id="UP001148018"/>
    </source>
</evidence>
<reference evidence="2" key="1">
    <citation type="submission" date="2022-07" db="EMBL/GenBank/DDBJ databases">
        <title>Chromosome-level genome of Muraenolepis orangiensis.</title>
        <authorList>
            <person name="Kim J."/>
        </authorList>
    </citation>
    <scope>NUCLEOTIDE SEQUENCE</scope>
    <source>
        <strain evidence="2">KU_S4_2022</strain>
        <tissue evidence="2">Muscle</tissue>
    </source>
</reference>
<gene>
    <name evidence="2" type="ORF">NHX12_005976</name>
</gene>
<feature type="compositionally biased region" description="Polar residues" evidence="1">
    <location>
        <begin position="72"/>
        <end position="91"/>
    </location>
</feature>
<feature type="non-terminal residue" evidence="2">
    <location>
        <position position="1"/>
    </location>
</feature>
<proteinExistence type="predicted"/>
<name>A0A9Q0DW27_9TELE</name>
<feature type="compositionally biased region" description="Polar residues" evidence="1">
    <location>
        <begin position="107"/>
        <end position="128"/>
    </location>
</feature>